<keyword evidence="2" id="KW-0808">Transferase</keyword>
<gene>
    <name evidence="4" type="ORF">PQU92_05820</name>
</gene>
<dbReference type="PANTHER" id="PTHR34106">
    <property type="entry name" value="GLYCOSIDASE"/>
    <property type="match status" value="1"/>
</dbReference>
<protein>
    <submittedName>
        <fullName evidence="4">Glycosidase</fullName>
    </submittedName>
</protein>
<dbReference type="GO" id="GO:0016798">
    <property type="term" value="F:hydrolase activity, acting on glycosyl bonds"/>
    <property type="evidence" value="ECO:0007669"/>
    <property type="project" value="UniProtKB-KW"/>
</dbReference>
<evidence type="ECO:0000256" key="1">
    <source>
        <dbReference type="ARBA" id="ARBA00022676"/>
    </source>
</evidence>
<sequence length="385" mass="42750">MVVTHRLQGRPMTYAVDQLVLVPDDIDLSRSPLAGHLGVETYCLGAFNPGLLRLDNGNLLMIVRVAEALRTPIFDGAIHAIRWEAEAGGRYVLDGWPVELADIADPRKFTLYGGPWKIMALTSLSWLLPVELTPDGRKVVAHHYDKAIAPHASFQCYGVEDARVSRVGGRWLMTVCAVSPERHSTCLYSSVNGLDWVCEGIVLDHQNKDMVIFEGLIDGHYWAQTRPLGSLYFAYPPGSRWRSGPSINLAHSRDALFWRPYEKPGIRPTLDGVIMERLGGGTPPVLTEDGWLTLWHGVEPHEIVGIYRTYWSLLDRDDPGIVLKTGATALLAARPDLTRPIEHQMYLRDVVFSTGIADAGDHYIVASGEADLACRITHVPKSAFR</sequence>
<keyword evidence="4" id="KW-0378">Hydrolase</keyword>
<dbReference type="RefSeq" id="WP_272747266.1">
    <property type="nucleotide sequence ID" value="NZ_JAQQKX010000003.1"/>
</dbReference>
<comment type="caution">
    <text evidence="4">The sequence shown here is derived from an EMBL/GenBank/DDBJ whole genome shotgun (WGS) entry which is preliminary data.</text>
</comment>
<keyword evidence="1" id="KW-0328">Glycosyltransferase</keyword>
<dbReference type="SUPFAM" id="SSF75005">
    <property type="entry name" value="Arabinanase/levansucrase/invertase"/>
    <property type="match status" value="1"/>
</dbReference>
<evidence type="ECO:0000256" key="3">
    <source>
        <dbReference type="ARBA" id="ARBA00024356"/>
    </source>
</evidence>
<evidence type="ECO:0000313" key="4">
    <source>
        <dbReference type="EMBL" id="MDC7682784.1"/>
    </source>
</evidence>
<evidence type="ECO:0000313" key="5">
    <source>
        <dbReference type="Proteomes" id="UP001214854"/>
    </source>
</evidence>
<accession>A0ABT5HRV1</accession>
<comment type="similarity">
    <text evidence="3">Belongs to the glycosyl hydrolase 130 family.</text>
</comment>
<dbReference type="Gene3D" id="2.115.10.20">
    <property type="entry name" value="Glycosyl hydrolase domain, family 43"/>
    <property type="match status" value="1"/>
</dbReference>
<dbReference type="Proteomes" id="UP001214854">
    <property type="component" value="Unassembled WGS sequence"/>
</dbReference>
<dbReference type="InterPro" id="IPR023296">
    <property type="entry name" value="Glyco_hydro_beta-prop_sf"/>
</dbReference>
<reference evidence="4 5" key="1">
    <citation type="submission" date="2023-01" db="EMBL/GenBank/DDBJ databases">
        <title>Novel species of the genus Asticcacaulis isolated from rivers.</title>
        <authorList>
            <person name="Lu H."/>
        </authorList>
    </citation>
    <scope>NUCLEOTIDE SEQUENCE [LARGE SCALE GENOMIC DNA]</scope>
    <source>
        <strain evidence="4 5">BYS171W</strain>
    </source>
</reference>
<proteinExistence type="inferred from homology"/>
<evidence type="ECO:0000256" key="2">
    <source>
        <dbReference type="ARBA" id="ARBA00022679"/>
    </source>
</evidence>
<dbReference type="EMBL" id="JAQQKX010000003">
    <property type="protein sequence ID" value="MDC7682784.1"/>
    <property type="molecule type" value="Genomic_DNA"/>
</dbReference>
<dbReference type="InterPro" id="IPR007184">
    <property type="entry name" value="Mannoside_phosphorylase"/>
</dbReference>
<keyword evidence="5" id="KW-1185">Reference proteome</keyword>
<dbReference type="Pfam" id="PF04041">
    <property type="entry name" value="Glyco_hydro_130"/>
    <property type="match status" value="1"/>
</dbReference>
<organism evidence="4 5">
    <name type="scientific">Asticcacaulis aquaticus</name>
    <dbReference type="NCBI Taxonomy" id="2984212"/>
    <lineage>
        <taxon>Bacteria</taxon>
        <taxon>Pseudomonadati</taxon>
        <taxon>Pseudomonadota</taxon>
        <taxon>Alphaproteobacteria</taxon>
        <taxon>Caulobacterales</taxon>
        <taxon>Caulobacteraceae</taxon>
        <taxon>Asticcacaulis</taxon>
    </lineage>
</organism>
<dbReference type="PANTHER" id="PTHR34106:SF5">
    <property type="entry name" value="GLYCOSIDASE"/>
    <property type="match status" value="1"/>
</dbReference>
<name>A0ABT5HRV1_9CAUL</name>
<keyword evidence="4" id="KW-0326">Glycosidase</keyword>